<proteinExistence type="predicted"/>
<feature type="transmembrane region" description="Helical" evidence="1">
    <location>
        <begin position="38"/>
        <end position="60"/>
    </location>
</feature>
<name>A0A4P9YS53_ROZAC</name>
<dbReference type="Gene3D" id="1.10.167.10">
    <property type="entry name" value="Regulator of G-protein Signalling 4, domain 2"/>
    <property type="match status" value="1"/>
</dbReference>
<evidence type="ECO:0000313" key="3">
    <source>
        <dbReference type="EMBL" id="RKP21951.1"/>
    </source>
</evidence>
<dbReference type="InterPro" id="IPR036305">
    <property type="entry name" value="RGS_sf"/>
</dbReference>
<dbReference type="Pfam" id="PF00615">
    <property type="entry name" value="RGS"/>
    <property type="match status" value="1"/>
</dbReference>
<feature type="transmembrane region" description="Helical" evidence="1">
    <location>
        <begin position="6"/>
        <end position="26"/>
    </location>
</feature>
<feature type="domain" description="RGS" evidence="2">
    <location>
        <begin position="323"/>
        <end position="426"/>
    </location>
</feature>
<keyword evidence="1" id="KW-0472">Membrane</keyword>
<evidence type="ECO:0000259" key="2">
    <source>
        <dbReference type="PROSITE" id="PS50132"/>
    </source>
</evidence>
<dbReference type="InterPro" id="IPR044926">
    <property type="entry name" value="RGS_subdomain_2"/>
</dbReference>
<dbReference type="SUPFAM" id="SSF48097">
    <property type="entry name" value="Regulator of G-protein signaling, RGS"/>
    <property type="match status" value="1"/>
</dbReference>
<organism evidence="3 4">
    <name type="scientific">Rozella allomycis (strain CSF55)</name>
    <dbReference type="NCBI Taxonomy" id="988480"/>
    <lineage>
        <taxon>Eukaryota</taxon>
        <taxon>Fungi</taxon>
        <taxon>Fungi incertae sedis</taxon>
        <taxon>Cryptomycota</taxon>
        <taxon>Cryptomycota incertae sedis</taxon>
        <taxon>Rozella</taxon>
    </lineage>
</organism>
<dbReference type="AlphaFoldDB" id="A0A4P9YS53"/>
<reference evidence="4" key="1">
    <citation type="journal article" date="2018" name="Nat. Microbiol.">
        <title>Leveraging single-cell genomics to expand the fungal tree of life.</title>
        <authorList>
            <person name="Ahrendt S.R."/>
            <person name="Quandt C.A."/>
            <person name="Ciobanu D."/>
            <person name="Clum A."/>
            <person name="Salamov A."/>
            <person name="Andreopoulos B."/>
            <person name="Cheng J.F."/>
            <person name="Woyke T."/>
            <person name="Pelin A."/>
            <person name="Henrissat B."/>
            <person name="Reynolds N.K."/>
            <person name="Benny G.L."/>
            <person name="Smith M.E."/>
            <person name="James T.Y."/>
            <person name="Grigoriev I.V."/>
        </authorList>
    </citation>
    <scope>NUCLEOTIDE SEQUENCE [LARGE SCALE GENOMIC DNA]</scope>
    <source>
        <strain evidence="4">CSF55</strain>
    </source>
</reference>
<evidence type="ECO:0000313" key="4">
    <source>
        <dbReference type="Proteomes" id="UP000281549"/>
    </source>
</evidence>
<accession>A0A4P9YS53</accession>
<evidence type="ECO:0000256" key="1">
    <source>
        <dbReference type="SAM" id="Phobius"/>
    </source>
</evidence>
<keyword evidence="1" id="KW-0812">Transmembrane</keyword>
<dbReference type="EMBL" id="ML004918">
    <property type="protein sequence ID" value="RKP21951.1"/>
    <property type="molecule type" value="Genomic_DNA"/>
</dbReference>
<gene>
    <name evidence="3" type="ORF">ROZALSC1DRAFT_20088</name>
</gene>
<feature type="transmembrane region" description="Helical" evidence="1">
    <location>
        <begin position="291"/>
        <end position="311"/>
    </location>
</feature>
<dbReference type="Proteomes" id="UP000281549">
    <property type="component" value="Unassembled WGS sequence"/>
</dbReference>
<feature type="transmembrane region" description="Helical" evidence="1">
    <location>
        <begin position="220"/>
        <end position="242"/>
    </location>
</feature>
<dbReference type="PROSITE" id="PS50132">
    <property type="entry name" value="RGS"/>
    <property type="match status" value="1"/>
</dbReference>
<protein>
    <recommendedName>
        <fullName evidence="2">RGS domain-containing protein</fullName>
    </recommendedName>
</protein>
<keyword evidence="1" id="KW-1133">Transmembrane helix</keyword>
<dbReference type="InterPro" id="IPR016137">
    <property type="entry name" value="RGS"/>
</dbReference>
<feature type="transmembrane region" description="Helical" evidence="1">
    <location>
        <begin position="254"/>
        <end position="271"/>
    </location>
</feature>
<sequence length="434" mass="49431">MSDPGGFSAVIISLIIFYFLPVAFSIRLRNHVAIQSRMLPLLILYAAVTFVASLNTIFTFQEFDDLVSYTCLGRIIINNMFIVFGLYSLLLRALYLVCQNTVQRARMNLSSQFEVASLSFIEKVAIFIYAKKERRKSGKSSIFASSKKVLDAPSSISKSGVSVDEKSMAPKDIIYMPTSMSTRTVMKWACYIFLLEGVFCGVNIFVSYKYLFLRECPFDAIWVSNGHRLAVAFATLCVLFHLRKINDSLHIQKELMTSLIVTLFFLVLYLVANYSPSDSPLRGPGTSMYSLLGYIFTNFYTCIFPLLRLMFVKKSNLQANIEALEQALKDPDSFQELKQLAIEDFSVENILFCQQYSRLLKLDPESNAKTVHNIYQNFVVTDAPYELNLPSAVKKAVIQRQDKEGLDKIAKEVYNMILTNTFRRYIAKHQKGQV</sequence>
<feature type="transmembrane region" description="Helical" evidence="1">
    <location>
        <begin position="188"/>
        <end position="208"/>
    </location>
</feature>
<feature type="transmembrane region" description="Helical" evidence="1">
    <location>
        <begin position="80"/>
        <end position="98"/>
    </location>
</feature>